<proteinExistence type="predicted"/>
<feature type="transmembrane region" description="Helical" evidence="1">
    <location>
        <begin position="111"/>
        <end position="133"/>
    </location>
</feature>
<accession>A0ABR5TN64</accession>
<feature type="transmembrane region" description="Helical" evidence="1">
    <location>
        <begin position="38"/>
        <end position="56"/>
    </location>
</feature>
<protein>
    <recommendedName>
        <fullName evidence="4">MptD family ECF transporter S component</fullName>
    </recommendedName>
</protein>
<keyword evidence="1" id="KW-0812">Transmembrane</keyword>
<feature type="transmembrane region" description="Helical" evidence="1">
    <location>
        <begin position="154"/>
        <end position="177"/>
    </location>
</feature>
<feature type="transmembrane region" description="Helical" evidence="1">
    <location>
        <begin position="12"/>
        <end position="32"/>
    </location>
</feature>
<gene>
    <name evidence="2" type="ORF">HMPREF1871_00222</name>
</gene>
<feature type="transmembrane region" description="Helical" evidence="1">
    <location>
        <begin position="63"/>
        <end position="96"/>
    </location>
</feature>
<evidence type="ECO:0000313" key="2">
    <source>
        <dbReference type="EMBL" id="KXB58830.1"/>
    </source>
</evidence>
<dbReference type="InterPro" id="IPR011733">
    <property type="entry name" value="CHP02185_IM"/>
</dbReference>
<keyword evidence="1" id="KW-0472">Membrane</keyword>
<name>A0ABR5TN64_9BACL</name>
<evidence type="ECO:0008006" key="4">
    <source>
        <dbReference type="Google" id="ProtNLM"/>
    </source>
</evidence>
<reference evidence="2 3" key="1">
    <citation type="submission" date="2016-01" db="EMBL/GenBank/DDBJ databases">
        <authorList>
            <person name="Mitreva M."/>
            <person name="Pepin K.H."/>
            <person name="Mihindukulasuriya K.A."/>
            <person name="Fulton R."/>
            <person name="Fronick C."/>
            <person name="O'Laughlin M."/>
            <person name="Miner T."/>
            <person name="Herter B."/>
            <person name="Rosa B.A."/>
            <person name="Cordes M."/>
            <person name="Tomlinson C."/>
            <person name="Wollam A."/>
            <person name="Palsikar V.B."/>
            <person name="Mardis E.R."/>
            <person name="Wilson R.K."/>
        </authorList>
    </citation>
    <scope>NUCLEOTIDE SEQUENCE [LARGE SCALE GENOMIC DNA]</scope>
    <source>
        <strain evidence="2 3">KA00071</strain>
    </source>
</reference>
<dbReference type="Proteomes" id="UP000070467">
    <property type="component" value="Unassembled WGS sequence"/>
</dbReference>
<keyword evidence="3" id="KW-1185">Reference proteome</keyword>
<comment type="caution">
    <text evidence="2">The sequence shown here is derived from an EMBL/GenBank/DDBJ whole genome shotgun (WGS) entry which is preliminary data.</text>
</comment>
<keyword evidence="1" id="KW-1133">Transmembrane helix</keyword>
<evidence type="ECO:0000256" key="1">
    <source>
        <dbReference type="SAM" id="Phobius"/>
    </source>
</evidence>
<dbReference type="EMBL" id="LSDB01000005">
    <property type="protein sequence ID" value="KXB58830.1"/>
    <property type="molecule type" value="Genomic_DNA"/>
</dbReference>
<dbReference type="NCBIfam" id="TIGR02185">
    <property type="entry name" value="Trep_Strep"/>
    <property type="match status" value="1"/>
</dbReference>
<dbReference type="Pfam" id="PF09605">
    <property type="entry name" value="Trep_Strep"/>
    <property type="match status" value="1"/>
</dbReference>
<sequence length="192" mass="21402">MNKKLELKDLVLIGIFAVIYLVLMFAIGMIGLVPILFLVYPTIAGIICGPLVLLFMAKEQKPFALFIFGMIMPIIMTLGGHTYIVVLISVIIILIAELIRKMGNYNSMKHNIISCAVFSMWIGSSLSQMLFAKEKYIQMCKMMGDEYTKALEKLITYPNLLLVFVGAFIGGLIGAFIGKKLLKKHFEKAGII</sequence>
<organism evidence="2 3">
    <name type="scientific">Gemelliphila asaccharolytica</name>
    <dbReference type="NCBI Taxonomy" id="502393"/>
    <lineage>
        <taxon>Bacteria</taxon>
        <taxon>Bacillati</taxon>
        <taxon>Bacillota</taxon>
        <taxon>Bacilli</taxon>
        <taxon>Bacillales</taxon>
        <taxon>Gemellaceae</taxon>
        <taxon>Gemelliphila</taxon>
    </lineage>
</organism>
<evidence type="ECO:0000313" key="3">
    <source>
        <dbReference type="Proteomes" id="UP000070467"/>
    </source>
</evidence>
<dbReference type="RefSeq" id="WP_066128847.1">
    <property type="nucleotide sequence ID" value="NZ_KQ959858.1"/>
</dbReference>